<name>A0ABP7XE42_9ACTN</name>
<dbReference type="InterPro" id="IPR021454">
    <property type="entry name" value="DUF3105"/>
</dbReference>
<dbReference type="EMBL" id="BAAAZH010000008">
    <property type="protein sequence ID" value="GAA4113178.1"/>
    <property type="molecule type" value="Genomic_DNA"/>
</dbReference>
<keyword evidence="4" id="KW-1185">Reference proteome</keyword>
<gene>
    <name evidence="3" type="ORF">GCM10022215_10200</name>
</gene>
<evidence type="ECO:0000256" key="2">
    <source>
        <dbReference type="SAM" id="Phobius"/>
    </source>
</evidence>
<evidence type="ECO:0000313" key="4">
    <source>
        <dbReference type="Proteomes" id="UP001501495"/>
    </source>
</evidence>
<dbReference type="Pfam" id="PF11303">
    <property type="entry name" value="DUF3105"/>
    <property type="match status" value="1"/>
</dbReference>
<evidence type="ECO:0008006" key="5">
    <source>
        <dbReference type="Google" id="ProtNLM"/>
    </source>
</evidence>
<evidence type="ECO:0000313" key="3">
    <source>
        <dbReference type="EMBL" id="GAA4113178.1"/>
    </source>
</evidence>
<reference evidence="4" key="1">
    <citation type="journal article" date="2019" name="Int. J. Syst. Evol. Microbiol.">
        <title>The Global Catalogue of Microorganisms (GCM) 10K type strain sequencing project: providing services to taxonomists for standard genome sequencing and annotation.</title>
        <authorList>
            <consortium name="The Broad Institute Genomics Platform"/>
            <consortium name="The Broad Institute Genome Sequencing Center for Infectious Disease"/>
            <person name="Wu L."/>
            <person name="Ma J."/>
        </authorList>
    </citation>
    <scope>NUCLEOTIDE SEQUENCE [LARGE SCALE GENOMIC DNA]</scope>
    <source>
        <strain evidence="4">JCM 16703</strain>
    </source>
</reference>
<dbReference type="RefSeq" id="WP_344732167.1">
    <property type="nucleotide sequence ID" value="NZ_BAAAZH010000008.1"/>
</dbReference>
<sequence>MAKKSAKSDRQQVLDQIRKQQRGADRRRGFAIIGVCLVIALLIVGAAAYQPVKNWYDDRQYADVALSGIGQAASVCQPVEEKKADGNQQHVPEGTPVDYTTAPPAFGAHWNVAGVAPDPMQRKLYTEDDRPALEALVHNLEHGYTILWYDKTIADSSKQMSYLRAIADKLAGTSNFRTKFKAVPWLSTDEDGKTFPDGAHVAFTHWTAGGVGQTDTTKQKGAFQYCSGVSGAALSSFMEKFPYFDSPEPDGM</sequence>
<keyword evidence="2" id="KW-1133">Transmembrane helix</keyword>
<keyword evidence="2" id="KW-0472">Membrane</keyword>
<evidence type="ECO:0000256" key="1">
    <source>
        <dbReference type="SAM" id="MobiDB-lite"/>
    </source>
</evidence>
<organism evidence="3 4">
    <name type="scientific">Nocardioides fonticola</name>
    <dbReference type="NCBI Taxonomy" id="450363"/>
    <lineage>
        <taxon>Bacteria</taxon>
        <taxon>Bacillati</taxon>
        <taxon>Actinomycetota</taxon>
        <taxon>Actinomycetes</taxon>
        <taxon>Propionibacteriales</taxon>
        <taxon>Nocardioidaceae</taxon>
        <taxon>Nocardioides</taxon>
    </lineage>
</organism>
<comment type="caution">
    <text evidence="3">The sequence shown here is derived from an EMBL/GenBank/DDBJ whole genome shotgun (WGS) entry which is preliminary data.</text>
</comment>
<feature type="transmembrane region" description="Helical" evidence="2">
    <location>
        <begin position="29"/>
        <end position="49"/>
    </location>
</feature>
<accession>A0ABP7XE42</accession>
<keyword evidence="2" id="KW-0812">Transmembrane</keyword>
<proteinExistence type="predicted"/>
<feature type="region of interest" description="Disordered" evidence="1">
    <location>
        <begin position="1"/>
        <end position="20"/>
    </location>
</feature>
<protein>
    <recommendedName>
        <fullName evidence="5">DUF3105 domain-containing protein</fullName>
    </recommendedName>
</protein>
<dbReference type="Proteomes" id="UP001501495">
    <property type="component" value="Unassembled WGS sequence"/>
</dbReference>